<sequence>MFALWYLTFAVDEIRKRLAWLFNSNKPAAPALDNKPANPPVPAAAPAPASKPVAAPSSPSPKPVPASAPAPTPAAKPATLPTPAPAVAPVKPSAPTPASAPAPVKPSPVVAPTVPAKPVAPVTPKPSPPKTADTMPIPLPKSLIESNTNGNGTNGQAQDLESRLFDDQSQGPKAPVVDIEQLKDASNDFIKGEANAFVQSIKEAQKAGER</sequence>
<dbReference type="AlphaFoldDB" id="A0A0Q9X2W1"/>
<dbReference type="EMBL" id="CH964168">
    <property type="protein sequence ID" value="KRF99229.1"/>
    <property type="molecule type" value="Genomic_DNA"/>
</dbReference>
<feature type="compositionally biased region" description="Low complexity" evidence="1">
    <location>
        <begin position="107"/>
        <end position="120"/>
    </location>
</feature>
<gene>
    <name evidence="2" type="primary">Dwil\GK23865</name>
    <name evidence="2" type="ORF">Dwil_GK23865</name>
</gene>
<feature type="compositionally biased region" description="Low complexity" evidence="1">
    <location>
        <begin position="46"/>
        <end position="57"/>
    </location>
</feature>
<dbReference type="OrthoDB" id="8060734at2759"/>
<dbReference type="STRING" id="7260.A0A0Q9X2W1"/>
<dbReference type="Proteomes" id="UP000007798">
    <property type="component" value="Unassembled WGS sequence"/>
</dbReference>
<proteinExistence type="predicted"/>
<dbReference type="InParanoid" id="A0A0Q9X2W1"/>
<feature type="region of interest" description="Disordered" evidence="1">
    <location>
        <begin position="26"/>
        <end position="175"/>
    </location>
</feature>
<reference evidence="2 3" key="1">
    <citation type="journal article" date="2007" name="Nature">
        <title>Evolution of genes and genomes on the Drosophila phylogeny.</title>
        <authorList>
            <consortium name="Drosophila 12 Genomes Consortium"/>
            <person name="Clark A.G."/>
            <person name="Eisen M.B."/>
            <person name="Smith D.R."/>
            <person name="Bergman C.M."/>
            <person name="Oliver B."/>
            <person name="Markow T.A."/>
            <person name="Kaufman T.C."/>
            <person name="Kellis M."/>
            <person name="Gelbart W."/>
            <person name="Iyer V.N."/>
            <person name="Pollard D.A."/>
            <person name="Sackton T.B."/>
            <person name="Larracuente A.M."/>
            <person name="Singh N.D."/>
            <person name="Abad J.P."/>
            <person name="Abt D.N."/>
            <person name="Adryan B."/>
            <person name="Aguade M."/>
            <person name="Akashi H."/>
            <person name="Anderson W.W."/>
            <person name="Aquadro C.F."/>
            <person name="Ardell D.H."/>
            <person name="Arguello R."/>
            <person name="Artieri C.G."/>
            <person name="Barbash D.A."/>
            <person name="Barker D."/>
            <person name="Barsanti P."/>
            <person name="Batterham P."/>
            <person name="Batzoglou S."/>
            <person name="Begun D."/>
            <person name="Bhutkar A."/>
            <person name="Blanco E."/>
            <person name="Bosak S.A."/>
            <person name="Bradley R.K."/>
            <person name="Brand A.D."/>
            <person name="Brent M.R."/>
            <person name="Brooks A.N."/>
            <person name="Brown R.H."/>
            <person name="Butlin R.K."/>
            <person name="Caggese C."/>
            <person name="Calvi B.R."/>
            <person name="Bernardo de Carvalho A."/>
            <person name="Caspi A."/>
            <person name="Castrezana S."/>
            <person name="Celniker S.E."/>
            <person name="Chang J.L."/>
            <person name="Chapple C."/>
            <person name="Chatterji S."/>
            <person name="Chinwalla A."/>
            <person name="Civetta A."/>
            <person name="Clifton S.W."/>
            <person name="Comeron J.M."/>
            <person name="Costello J.C."/>
            <person name="Coyne J.A."/>
            <person name="Daub J."/>
            <person name="David R.G."/>
            <person name="Delcher A.L."/>
            <person name="Delehaunty K."/>
            <person name="Do C.B."/>
            <person name="Ebling H."/>
            <person name="Edwards K."/>
            <person name="Eickbush T."/>
            <person name="Evans J.D."/>
            <person name="Filipski A."/>
            <person name="Findeiss S."/>
            <person name="Freyhult E."/>
            <person name="Fulton L."/>
            <person name="Fulton R."/>
            <person name="Garcia A.C."/>
            <person name="Gardiner A."/>
            <person name="Garfield D.A."/>
            <person name="Garvin B.E."/>
            <person name="Gibson G."/>
            <person name="Gilbert D."/>
            <person name="Gnerre S."/>
            <person name="Godfrey J."/>
            <person name="Good R."/>
            <person name="Gotea V."/>
            <person name="Gravely B."/>
            <person name="Greenberg A.J."/>
            <person name="Griffiths-Jones S."/>
            <person name="Gross S."/>
            <person name="Guigo R."/>
            <person name="Gustafson E.A."/>
            <person name="Haerty W."/>
            <person name="Hahn M.W."/>
            <person name="Halligan D.L."/>
            <person name="Halpern A.L."/>
            <person name="Halter G.M."/>
            <person name="Han M.V."/>
            <person name="Heger A."/>
            <person name="Hillier L."/>
            <person name="Hinrichs A.S."/>
            <person name="Holmes I."/>
            <person name="Hoskins R.A."/>
            <person name="Hubisz M.J."/>
            <person name="Hultmark D."/>
            <person name="Huntley M.A."/>
            <person name="Jaffe D.B."/>
            <person name="Jagadeeshan S."/>
            <person name="Jeck W.R."/>
            <person name="Johnson J."/>
            <person name="Jones C.D."/>
            <person name="Jordan W.C."/>
            <person name="Karpen G.H."/>
            <person name="Kataoka E."/>
            <person name="Keightley P.D."/>
            <person name="Kheradpour P."/>
            <person name="Kirkness E.F."/>
            <person name="Koerich L.B."/>
            <person name="Kristiansen K."/>
            <person name="Kudrna D."/>
            <person name="Kulathinal R.J."/>
            <person name="Kumar S."/>
            <person name="Kwok R."/>
            <person name="Lander E."/>
            <person name="Langley C.H."/>
            <person name="Lapoint R."/>
            <person name="Lazzaro B.P."/>
            <person name="Lee S.J."/>
            <person name="Levesque L."/>
            <person name="Li R."/>
            <person name="Lin C.F."/>
            <person name="Lin M.F."/>
            <person name="Lindblad-Toh K."/>
            <person name="Llopart A."/>
            <person name="Long M."/>
            <person name="Low L."/>
            <person name="Lozovsky E."/>
            <person name="Lu J."/>
            <person name="Luo M."/>
            <person name="Machado C.A."/>
            <person name="Makalowski W."/>
            <person name="Marzo M."/>
            <person name="Matsuda M."/>
            <person name="Matzkin L."/>
            <person name="McAllister B."/>
            <person name="McBride C.S."/>
            <person name="McKernan B."/>
            <person name="McKernan K."/>
            <person name="Mendez-Lago M."/>
            <person name="Minx P."/>
            <person name="Mollenhauer M.U."/>
            <person name="Montooth K."/>
            <person name="Mount S.M."/>
            <person name="Mu X."/>
            <person name="Myers E."/>
            <person name="Negre B."/>
            <person name="Newfeld S."/>
            <person name="Nielsen R."/>
            <person name="Noor M.A."/>
            <person name="O'Grady P."/>
            <person name="Pachter L."/>
            <person name="Papaceit M."/>
            <person name="Parisi M.J."/>
            <person name="Parisi M."/>
            <person name="Parts L."/>
            <person name="Pedersen J.S."/>
            <person name="Pesole G."/>
            <person name="Phillippy A.M."/>
            <person name="Ponting C.P."/>
            <person name="Pop M."/>
            <person name="Porcelli D."/>
            <person name="Powell J.R."/>
            <person name="Prohaska S."/>
            <person name="Pruitt K."/>
            <person name="Puig M."/>
            <person name="Quesneville H."/>
            <person name="Ram K.R."/>
            <person name="Rand D."/>
            <person name="Rasmussen M.D."/>
            <person name="Reed L.K."/>
            <person name="Reenan R."/>
            <person name="Reily A."/>
            <person name="Remington K.A."/>
            <person name="Rieger T.T."/>
            <person name="Ritchie M.G."/>
            <person name="Robin C."/>
            <person name="Rogers Y.H."/>
            <person name="Rohde C."/>
            <person name="Rozas J."/>
            <person name="Rubenfield M.J."/>
            <person name="Ruiz A."/>
            <person name="Russo S."/>
            <person name="Salzberg S.L."/>
            <person name="Sanchez-Gracia A."/>
            <person name="Saranga D.J."/>
            <person name="Sato H."/>
            <person name="Schaeffer S.W."/>
            <person name="Schatz M.C."/>
            <person name="Schlenke T."/>
            <person name="Schwartz R."/>
            <person name="Segarra C."/>
            <person name="Singh R.S."/>
            <person name="Sirot L."/>
            <person name="Sirota M."/>
            <person name="Sisneros N.B."/>
            <person name="Smith C.D."/>
            <person name="Smith T.F."/>
            <person name="Spieth J."/>
            <person name="Stage D.E."/>
            <person name="Stark A."/>
            <person name="Stephan W."/>
            <person name="Strausberg R.L."/>
            <person name="Strempel S."/>
            <person name="Sturgill D."/>
            <person name="Sutton G."/>
            <person name="Sutton G.G."/>
            <person name="Tao W."/>
            <person name="Teichmann S."/>
            <person name="Tobari Y.N."/>
            <person name="Tomimura Y."/>
            <person name="Tsolas J.M."/>
            <person name="Valente V.L."/>
            <person name="Venter E."/>
            <person name="Venter J.C."/>
            <person name="Vicario S."/>
            <person name="Vieira F.G."/>
            <person name="Vilella A.J."/>
            <person name="Villasante A."/>
            <person name="Walenz B."/>
            <person name="Wang J."/>
            <person name="Wasserman M."/>
            <person name="Watts T."/>
            <person name="Wilson D."/>
            <person name="Wilson R.K."/>
            <person name="Wing R.A."/>
            <person name="Wolfner M.F."/>
            <person name="Wong A."/>
            <person name="Wong G.K."/>
            <person name="Wu C.I."/>
            <person name="Wu G."/>
            <person name="Yamamoto D."/>
            <person name="Yang H.P."/>
            <person name="Yang S.P."/>
            <person name="Yorke J.A."/>
            <person name="Yoshida K."/>
            <person name="Zdobnov E."/>
            <person name="Zhang P."/>
            <person name="Zhang Y."/>
            <person name="Zimin A.V."/>
            <person name="Baldwin J."/>
            <person name="Abdouelleil A."/>
            <person name="Abdulkadir J."/>
            <person name="Abebe A."/>
            <person name="Abera B."/>
            <person name="Abreu J."/>
            <person name="Acer S.C."/>
            <person name="Aftuck L."/>
            <person name="Alexander A."/>
            <person name="An P."/>
            <person name="Anderson E."/>
            <person name="Anderson S."/>
            <person name="Arachi H."/>
            <person name="Azer M."/>
            <person name="Bachantsang P."/>
            <person name="Barry A."/>
            <person name="Bayul T."/>
            <person name="Berlin A."/>
            <person name="Bessette D."/>
            <person name="Bloom T."/>
            <person name="Blye J."/>
            <person name="Boguslavskiy L."/>
            <person name="Bonnet C."/>
            <person name="Boukhgalter B."/>
            <person name="Bourzgui I."/>
            <person name="Brown A."/>
            <person name="Cahill P."/>
            <person name="Channer S."/>
            <person name="Cheshatsang Y."/>
            <person name="Chuda L."/>
            <person name="Citroen M."/>
            <person name="Collymore A."/>
            <person name="Cooke P."/>
            <person name="Costello M."/>
            <person name="D'Aco K."/>
            <person name="Daza R."/>
            <person name="De Haan G."/>
            <person name="DeGray S."/>
            <person name="DeMaso C."/>
            <person name="Dhargay N."/>
            <person name="Dooley K."/>
            <person name="Dooley E."/>
            <person name="Doricent M."/>
            <person name="Dorje P."/>
            <person name="Dorjee K."/>
            <person name="Dupes A."/>
            <person name="Elong R."/>
            <person name="Falk J."/>
            <person name="Farina A."/>
            <person name="Faro S."/>
            <person name="Ferguson D."/>
            <person name="Fisher S."/>
            <person name="Foley C.D."/>
            <person name="Franke A."/>
            <person name="Friedrich D."/>
            <person name="Gadbois L."/>
            <person name="Gearin G."/>
            <person name="Gearin C.R."/>
            <person name="Giannoukos G."/>
            <person name="Goode T."/>
            <person name="Graham J."/>
            <person name="Grandbois E."/>
            <person name="Grewal S."/>
            <person name="Gyaltsen K."/>
            <person name="Hafez N."/>
            <person name="Hagos B."/>
            <person name="Hall J."/>
            <person name="Henson C."/>
            <person name="Hollinger A."/>
            <person name="Honan T."/>
            <person name="Huard M.D."/>
            <person name="Hughes L."/>
            <person name="Hurhula B."/>
            <person name="Husby M.E."/>
            <person name="Kamat A."/>
            <person name="Kanga B."/>
            <person name="Kashin S."/>
            <person name="Khazanovich D."/>
            <person name="Kisner P."/>
            <person name="Lance K."/>
            <person name="Lara M."/>
            <person name="Lee W."/>
            <person name="Lennon N."/>
            <person name="Letendre F."/>
            <person name="LeVine R."/>
            <person name="Lipovsky A."/>
            <person name="Liu X."/>
            <person name="Liu J."/>
            <person name="Liu S."/>
            <person name="Lokyitsang T."/>
            <person name="Lokyitsang Y."/>
            <person name="Lubonja R."/>
            <person name="Lui A."/>
            <person name="MacDonald P."/>
            <person name="Magnisalis V."/>
            <person name="Maru K."/>
            <person name="Matthews C."/>
            <person name="McCusker W."/>
            <person name="McDonough S."/>
            <person name="Mehta T."/>
            <person name="Meldrim J."/>
            <person name="Meneus L."/>
            <person name="Mihai O."/>
            <person name="Mihalev A."/>
            <person name="Mihova T."/>
            <person name="Mittelman R."/>
            <person name="Mlenga V."/>
            <person name="Montmayeur A."/>
            <person name="Mulrain L."/>
            <person name="Navidi A."/>
            <person name="Naylor J."/>
            <person name="Negash T."/>
            <person name="Nguyen T."/>
            <person name="Nguyen N."/>
            <person name="Nicol R."/>
            <person name="Norbu C."/>
            <person name="Norbu N."/>
            <person name="Novod N."/>
            <person name="O'Neill B."/>
            <person name="Osman S."/>
            <person name="Markiewicz E."/>
            <person name="Oyono O.L."/>
            <person name="Patti C."/>
            <person name="Phunkhang P."/>
            <person name="Pierre F."/>
            <person name="Priest M."/>
            <person name="Raghuraman S."/>
            <person name="Rege F."/>
            <person name="Reyes R."/>
            <person name="Rise C."/>
            <person name="Rogov P."/>
            <person name="Ross K."/>
            <person name="Ryan E."/>
            <person name="Settipalli S."/>
            <person name="Shea T."/>
            <person name="Sherpa N."/>
            <person name="Shi L."/>
            <person name="Shih D."/>
            <person name="Sparrow T."/>
            <person name="Spaulding J."/>
            <person name="Stalker J."/>
            <person name="Stange-Thomann N."/>
            <person name="Stavropoulos S."/>
            <person name="Stone C."/>
            <person name="Strader C."/>
            <person name="Tesfaye S."/>
            <person name="Thomson T."/>
            <person name="Thoulutsang Y."/>
            <person name="Thoulutsang D."/>
            <person name="Topham K."/>
            <person name="Topping I."/>
            <person name="Tsamla T."/>
            <person name="Vassiliev H."/>
            <person name="Vo A."/>
            <person name="Wangchuk T."/>
            <person name="Wangdi T."/>
            <person name="Weiand M."/>
            <person name="Wilkinson J."/>
            <person name="Wilson A."/>
            <person name="Yadav S."/>
            <person name="Young G."/>
            <person name="Yu Q."/>
            <person name="Zembek L."/>
            <person name="Zhong D."/>
            <person name="Zimmer A."/>
            <person name="Zwirko Z."/>
            <person name="Jaffe D.B."/>
            <person name="Alvarez P."/>
            <person name="Brockman W."/>
            <person name="Butler J."/>
            <person name="Chin C."/>
            <person name="Gnerre S."/>
            <person name="Grabherr M."/>
            <person name="Kleber M."/>
            <person name="Mauceli E."/>
            <person name="MacCallum I."/>
        </authorList>
    </citation>
    <scope>NUCLEOTIDE SEQUENCE [LARGE SCALE GENOMIC DNA]</scope>
    <source>
        <strain evidence="3">Tucson 14030-0811.24</strain>
    </source>
</reference>
<evidence type="ECO:0000313" key="2">
    <source>
        <dbReference type="EMBL" id="KRF99229.1"/>
    </source>
</evidence>
<keyword evidence="3" id="KW-1185">Reference proteome</keyword>
<organism evidence="2 3">
    <name type="scientific">Drosophila willistoni</name>
    <name type="common">Fruit fly</name>
    <dbReference type="NCBI Taxonomy" id="7260"/>
    <lineage>
        <taxon>Eukaryota</taxon>
        <taxon>Metazoa</taxon>
        <taxon>Ecdysozoa</taxon>
        <taxon>Arthropoda</taxon>
        <taxon>Hexapoda</taxon>
        <taxon>Insecta</taxon>
        <taxon>Pterygota</taxon>
        <taxon>Neoptera</taxon>
        <taxon>Endopterygota</taxon>
        <taxon>Diptera</taxon>
        <taxon>Brachycera</taxon>
        <taxon>Muscomorpha</taxon>
        <taxon>Ephydroidea</taxon>
        <taxon>Drosophilidae</taxon>
        <taxon>Drosophila</taxon>
        <taxon>Sophophora</taxon>
    </lineage>
</organism>
<feature type="compositionally biased region" description="Pro residues" evidence="1">
    <location>
        <begin position="58"/>
        <end position="106"/>
    </location>
</feature>
<protein>
    <submittedName>
        <fullName evidence="2">Uncharacterized protein</fullName>
    </submittedName>
</protein>
<evidence type="ECO:0000256" key="1">
    <source>
        <dbReference type="SAM" id="MobiDB-lite"/>
    </source>
</evidence>
<evidence type="ECO:0000313" key="3">
    <source>
        <dbReference type="Proteomes" id="UP000007798"/>
    </source>
</evidence>
<accession>A0A0Q9X2W1</accession>
<name>A0A0Q9X2W1_DROWI</name>